<evidence type="ECO:0000256" key="1">
    <source>
        <dbReference type="ARBA" id="ARBA00005695"/>
    </source>
</evidence>
<comment type="similarity">
    <text evidence="1">Belongs to the bacterial solute-binding protein 5 family.</text>
</comment>
<evidence type="ECO:0000256" key="2">
    <source>
        <dbReference type="ARBA" id="ARBA00022448"/>
    </source>
</evidence>
<dbReference type="GO" id="GO:0043190">
    <property type="term" value="C:ATP-binding cassette (ABC) transporter complex"/>
    <property type="evidence" value="ECO:0007669"/>
    <property type="project" value="InterPro"/>
</dbReference>
<dbReference type="AlphaFoldDB" id="A0A2I2KRR3"/>
<reference evidence="5 6" key="1">
    <citation type="submission" date="2017-06" db="EMBL/GenBank/DDBJ databases">
        <authorList>
            <person name="Kim H.J."/>
            <person name="Triplett B.A."/>
        </authorList>
    </citation>
    <scope>NUCLEOTIDE SEQUENCE [LARGE SCALE GENOMIC DNA]</scope>
    <source>
        <strain evidence="5">FRACA_ARgP5</strain>
    </source>
</reference>
<gene>
    <name evidence="5" type="ORF">FRACA_240016</name>
</gene>
<accession>A0A2I2KRR3</accession>
<organism evidence="5 6">
    <name type="scientific">Frankia canadensis</name>
    <dbReference type="NCBI Taxonomy" id="1836972"/>
    <lineage>
        <taxon>Bacteria</taxon>
        <taxon>Bacillati</taxon>
        <taxon>Actinomycetota</taxon>
        <taxon>Actinomycetes</taxon>
        <taxon>Frankiales</taxon>
        <taxon>Frankiaceae</taxon>
        <taxon>Frankia</taxon>
    </lineage>
</organism>
<name>A0A2I2KRR3_9ACTN</name>
<feature type="domain" description="Solute-binding protein family 5" evidence="4">
    <location>
        <begin position="107"/>
        <end position="466"/>
    </location>
</feature>
<keyword evidence="3" id="KW-0732">Signal</keyword>
<dbReference type="PANTHER" id="PTHR30290">
    <property type="entry name" value="PERIPLASMIC BINDING COMPONENT OF ABC TRANSPORTER"/>
    <property type="match status" value="1"/>
</dbReference>
<protein>
    <submittedName>
        <fullName evidence="5">Extracellular solute-binding protein family 5</fullName>
    </submittedName>
</protein>
<dbReference type="Gene3D" id="3.40.190.10">
    <property type="entry name" value="Periplasmic binding protein-like II"/>
    <property type="match status" value="1"/>
</dbReference>
<dbReference type="SUPFAM" id="SSF53850">
    <property type="entry name" value="Periplasmic binding protein-like II"/>
    <property type="match status" value="1"/>
</dbReference>
<dbReference type="CDD" id="cd08492">
    <property type="entry name" value="PBP2_NikA_DppA_OppA_like_15"/>
    <property type="match status" value="1"/>
</dbReference>
<dbReference type="Gene3D" id="3.10.105.10">
    <property type="entry name" value="Dipeptide-binding Protein, Domain 3"/>
    <property type="match status" value="1"/>
</dbReference>
<dbReference type="InterPro" id="IPR030678">
    <property type="entry name" value="Peptide/Ni-bd"/>
</dbReference>
<dbReference type="EMBL" id="FZMO01000157">
    <property type="protein sequence ID" value="SNQ48342.1"/>
    <property type="molecule type" value="Genomic_DNA"/>
</dbReference>
<proteinExistence type="inferred from homology"/>
<dbReference type="PANTHER" id="PTHR30290:SF9">
    <property type="entry name" value="OLIGOPEPTIDE-BINDING PROTEIN APPA"/>
    <property type="match status" value="1"/>
</dbReference>
<dbReference type="PIRSF" id="PIRSF002741">
    <property type="entry name" value="MppA"/>
    <property type="match status" value="1"/>
</dbReference>
<dbReference type="InterPro" id="IPR039424">
    <property type="entry name" value="SBP_5"/>
</dbReference>
<dbReference type="Pfam" id="PF00496">
    <property type="entry name" value="SBP_bac_5"/>
    <property type="match status" value="1"/>
</dbReference>
<dbReference type="Proteomes" id="UP000234331">
    <property type="component" value="Unassembled WGS sequence"/>
</dbReference>
<dbReference type="RefSeq" id="WP_207770313.1">
    <property type="nucleotide sequence ID" value="NZ_FZMO01000157.1"/>
</dbReference>
<dbReference type="GO" id="GO:1904680">
    <property type="term" value="F:peptide transmembrane transporter activity"/>
    <property type="evidence" value="ECO:0007669"/>
    <property type="project" value="TreeGrafter"/>
</dbReference>
<sequence length="567" mass="61148">MVSTQLVTGTAARRRRRWSRVRRDRWGRRAPAGLAALLVLVGLLASGCGGNDAPTAAASPRSGGTLTFAAETEPGCLDPGYDPLNVTALIDRNIFDSLVYQAPDLSFHPWLAERWTTSPDRRTYTFTLRKGVTFHDGAPLTADAVRATLDHAVAPATKSLYAGSLLRTYQGADIVNPTTVAVRLARPDASILQALSTPFLGIQSPRALTRPTTQQCVHPVGSGPFSFVSWTKTQRLALRRNAAYTWGPNAPGARPGAAYLDGITVSFIKEDAARLGALTSGQVNAIAQVPPVSARTVRGNGLRLLTDQAPGGVFTLYLNTTRGPLTDLRVRRALQRGVDFTALTTSVYFGQYARAWSALSPTTAAYDRALENSWRPDPALAGRLLDEAGWTGRDGQGYRTRDGQQLRIFLPYPAQFLREQRDVLYQGIQASARKLGIHLDVVGQDSGTYTRAVATRTADIVAVSTQRAEPDILRLLFGSAEVLSKGGYNVLGLRDPTLDRQLDEAAASSDGTVRRRDYAAVQARVIDQAYAIPIYVPTYLLGTSTRVHGLSFSASGDPVLTGAWLSG</sequence>
<dbReference type="GO" id="GO:0015833">
    <property type="term" value="P:peptide transport"/>
    <property type="evidence" value="ECO:0007669"/>
    <property type="project" value="TreeGrafter"/>
</dbReference>
<evidence type="ECO:0000256" key="3">
    <source>
        <dbReference type="ARBA" id="ARBA00022729"/>
    </source>
</evidence>
<evidence type="ECO:0000313" key="5">
    <source>
        <dbReference type="EMBL" id="SNQ48342.1"/>
    </source>
</evidence>
<evidence type="ECO:0000259" key="4">
    <source>
        <dbReference type="Pfam" id="PF00496"/>
    </source>
</evidence>
<keyword evidence="6" id="KW-1185">Reference proteome</keyword>
<keyword evidence="2" id="KW-0813">Transport</keyword>
<evidence type="ECO:0000313" key="6">
    <source>
        <dbReference type="Proteomes" id="UP000234331"/>
    </source>
</evidence>
<dbReference type="GO" id="GO:0042597">
    <property type="term" value="C:periplasmic space"/>
    <property type="evidence" value="ECO:0007669"/>
    <property type="project" value="UniProtKB-ARBA"/>
</dbReference>
<dbReference type="InterPro" id="IPR000914">
    <property type="entry name" value="SBP_5_dom"/>
</dbReference>